<dbReference type="EMBL" id="JARXHW010000006">
    <property type="protein sequence ID" value="MDQ8206679.1"/>
    <property type="molecule type" value="Genomic_DNA"/>
</dbReference>
<accession>A0ABU1ATW7</accession>
<dbReference type="RefSeq" id="WP_308948788.1">
    <property type="nucleotide sequence ID" value="NZ_JARXHW010000006.1"/>
</dbReference>
<keyword evidence="2" id="KW-1185">Reference proteome</keyword>
<evidence type="ECO:0000313" key="1">
    <source>
        <dbReference type="EMBL" id="MDQ8206679.1"/>
    </source>
</evidence>
<protein>
    <submittedName>
        <fullName evidence="1">Uncharacterized protein</fullName>
    </submittedName>
</protein>
<reference evidence="1 2" key="1">
    <citation type="submission" date="2023-04" db="EMBL/GenBank/DDBJ databases">
        <title>A novel bacteria isolated from coastal sediment.</title>
        <authorList>
            <person name="Liu X.-J."/>
            <person name="Du Z.-J."/>
        </authorList>
    </citation>
    <scope>NUCLEOTIDE SEQUENCE [LARGE SCALE GENOMIC DNA]</scope>
    <source>
        <strain evidence="1 2">SDUM461003</strain>
    </source>
</reference>
<comment type="caution">
    <text evidence="1">The sequence shown here is derived from an EMBL/GenBank/DDBJ whole genome shotgun (WGS) entry which is preliminary data.</text>
</comment>
<organism evidence="1 2">
    <name type="scientific">Thalassobacterium maritimum</name>
    <dbReference type="NCBI Taxonomy" id="3041265"/>
    <lineage>
        <taxon>Bacteria</taxon>
        <taxon>Pseudomonadati</taxon>
        <taxon>Verrucomicrobiota</taxon>
        <taxon>Opitutia</taxon>
        <taxon>Puniceicoccales</taxon>
        <taxon>Coraliomargaritaceae</taxon>
        <taxon>Thalassobacterium</taxon>
    </lineage>
</organism>
<gene>
    <name evidence="1" type="ORF">QEH52_04105</name>
</gene>
<name>A0ABU1ATW7_9BACT</name>
<dbReference type="Proteomes" id="UP001225316">
    <property type="component" value="Unassembled WGS sequence"/>
</dbReference>
<proteinExistence type="predicted"/>
<evidence type="ECO:0000313" key="2">
    <source>
        <dbReference type="Proteomes" id="UP001225316"/>
    </source>
</evidence>
<sequence length="199" mass="22273">MKILRSKTTELAELVTKYNQLAEVANVELPSAEDHARQLIKEEGLNPAEAIQKVKDLAAGHLLAELELEQVQESIFDLCIELETALLPMREKLHKTAQAATDAALTEWHKQSSKLFESEQTRLKVFAATTLFSKSLTAWKAWASIPTVSTSRGVIRWHVGNVESEVNIFSPGHSEQVRPLVRHMPQYELPALVNTLKAL</sequence>